<organism evidence="1">
    <name type="scientific">marine sediment metagenome</name>
    <dbReference type="NCBI Taxonomy" id="412755"/>
    <lineage>
        <taxon>unclassified sequences</taxon>
        <taxon>metagenomes</taxon>
        <taxon>ecological metagenomes</taxon>
    </lineage>
</organism>
<accession>A0A0F8VXD6</accession>
<dbReference type="EMBL" id="LAZR01068756">
    <property type="protein sequence ID" value="KKK49043.1"/>
    <property type="molecule type" value="Genomic_DNA"/>
</dbReference>
<sequence length="111" mass="13327">AREYAENKIIADMGNTTIKNVEDVKRILEKIEINTEVKEEWAGKLKHGDYWYKFKEDWIIKETDKSIWVKGSTRDDIIFYDNQFGFDYVGNYWFNMEVYTENVIFYDKGGN</sequence>
<proteinExistence type="predicted"/>
<reference evidence="1" key="1">
    <citation type="journal article" date="2015" name="Nature">
        <title>Complex archaea that bridge the gap between prokaryotes and eukaryotes.</title>
        <authorList>
            <person name="Spang A."/>
            <person name="Saw J.H."/>
            <person name="Jorgensen S.L."/>
            <person name="Zaremba-Niedzwiedzka K."/>
            <person name="Martijn J."/>
            <person name="Lind A.E."/>
            <person name="van Eijk R."/>
            <person name="Schleper C."/>
            <person name="Guy L."/>
            <person name="Ettema T.J."/>
        </authorList>
    </citation>
    <scope>NUCLEOTIDE SEQUENCE</scope>
</reference>
<gene>
    <name evidence="1" type="ORF">LCGC14_3139030</name>
</gene>
<comment type="caution">
    <text evidence="1">The sequence shown here is derived from an EMBL/GenBank/DDBJ whole genome shotgun (WGS) entry which is preliminary data.</text>
</comment>
<evidence type="ECO:0000313" key="1">
    <source>
        <dbReference type="EMBL" id="KKK49043.1"/>
    </source>
</evidence>
<dbReference type="AlphaFoldDB" id="A0A0F8VXD6"/>
<protein>
    <submittedName>
        <fullName evidence="1">Uncharacterized protein</fullName>
    </submittedName>
</protein>
<feature type="non-terminal residue" evidence="1">
    <location>
        <position position="1"/>
    </location>
</feature>
<name>A0A0F8VXD6_9ZZZZ</name>